<dbReference type="Gene3D" id="3.40.50.10170">
    <property type="match status" value="1"/>
</dbReference>
<gene>
    <name evidence="2" type="ORF">EJA12_01640</name>
</gene>
<name>A0ABX9ZGS0_9BACL</name>
<dbReference type="Proteomes" id="UP000272481">
    <property type="component" value="Unassembled WGS sequence"/>
</dbReference>
<sequence>MGTTEVDRMKTAIVTDSTAYLPGPERHRLGIRMVPLSVTIDGKVYEEEVGLEADRFYDFVREGELPKTSQPPIGKFADCFQALKKEGFDAAVVVTLSSGISGTFTSAVQAGELVEGLDVHVFDSEIACMPQGFYALRAAKMARNNATPEAIMTELQEMKKSLRAYFMVDDLSHLQRGGRLSGAQALIGGLLQVKPLLHFKDKVIVPFEKIRTRKKAMNRIAELLAQDAGKGHLEAAIIHANRAEDAEAWREELSRKFPDVEFVVSYFGPVIGTHLGEGAMGLGWVKK</sequence>
<dbReference type="PROSITE" id="PS51482">
    <property type="entry name" value="DEGV"/>
    <property type="match status" value="1"/>
</dbReference>
<accession>A0ABX9ZGS0</accession>
<comment type="caution">
    <text evidence="2">The sequence shown here is derived from an EMBL/GenBank/DDBJ whole genome shotgun (WGS) entry which is preliminary data.</text>
</comment>
<dbReference type="SUPFAM" id="SSF82549">
    <property type="entry name" value="DAK1/DegV-like"/>
    <property type="match status" value="1"/>
</dbReference>
<evidence type="ECO:0000313" key="2">
    <source>
        <dbReference type="EMBL" id="RSK37058.1"/>
    </source>
</evidence>
<dbReference type="PANTHER" id="PTHR33434">
    <property type="entry name" value="DEGV DOMAIN-CONTAINING PROTEIN DR_1986-RELATED"/>
    <property type="match status" value="1"/>
</dbReference>
<reference evidence="2 3" key="1">
    <citation type="submission" date="2018-12" db="EMBL/GenBank/DDBJ databases">
        <title>Comparitive functional genomics of dry heat resistant strains isolated from the viking spacecraft.</title>
        <authorList>
            <person name="Seuylemezian A."/>
            <person name="Vaishampayan P."/>
        </authorList>
    </citation>
    <scope>NUCLEOTIDE SEQUENCE [LARGE SCALE GENOMIC DNA]</scope>
    <source>
        <strain evidence="2 3">M6-11</strain>
    </source>
</reference>
<proteinExistence type="predicted"/>
<dbReference type="Pfam" id="PF02645">
    <property type="entry name" value="DegV"/>
    <property type="match status" value="1"/>
</dbReference>
<organism evidence="2 3">
    <name type="scientific">Bhargavaea beijingensis</name>
    <dbReference type="NCBI Taxonomy" id="426756"/>
    <lineage>
        <taxon>Bacteria</taxon>
        <taxon>Bacillati</taxon>
        <taxon>Bacillota</taxon>
        <taxon>Bacilli</taxon>
        <taxon>Bacillales</taxon>
        <taxon>Caryophanaceae</taxon>
        <taxon>Bhargavaea</taxon>
    </lineage>
</organism>
<dbReference type="InterPro" id="IPR050270">
    <property type="entry name" value="DegV_domain_contain"/>
</dbReference>
<dbReference type="Gene3D" id="3.30.1180.10">
    <property type="match status" value="1"/>
</dbReference>
<dbReference type="InterPro" id="IPR003797">
    <property type="entry name" value="DegV"/>
</dbReference>
<dbReference type="PANTHER" id="PTHR33434:SF2">
    <property type="entry name" value="FATTY ACID-BINDING PROTEIN TM_1468"/>
    <property type="match status" value="1"/>
</dbReference>
<protein>
    <submittedName>
        <fullName evidence="2">DegV family protein</fullName>
    </submittedName>
</protein>
<evidence type="ECO:0000313" key="3">
    <source>
        <dbReference type="Proteomes" id="UP000272481"/>
    </source>
</evidence>
<dbReference type="EMBL" id="RWGW01000002">
    <property type="protein sequence ID" value="RSK37058.1"/>
    <property type="molecule type" value="Genomic_DNA"/>
</dbReference>
<keyword evidence="3" id="KW-1185">Reference proteome</keyword>
<evidence type="ECO:0000256" key="1">
    <source>
        <dbReference type="ARBA" id="ARBA00023121"/>
    </source>
</evidence>
<keyword evidence="1" id="KW-0446">Lipid-binding</keyword>
<dbReference type="NCBIfam" id="TIGR00762">
    <property type="entry name" value="DegV"/>
    <property type="match status" value="1"/>
</dbReference>
<dbReference type="InterPro" id="IPR043168">
    <property type="entry name" value="DegV_C"/>
</dbReference>